<dbReference type="PROSITE" id="PS00108">
    <property type="entry name" value="PROTEIN_KINASE_ST"/>
    <property type="match status" value="1"/>
</dbReference>
<name>D1AEZ7_THECD</name>
<accession>D1AEZ7</accession>
<keyword evidence="1" id="KW-0808">Transferase</keyword>
<evidence type="ECO:0000259" key="7">
    <source>
        <dbReference type="PROSITE" id="PS50011"/>
    </source>
</evidence>
<dbReference type="PANTHER" id="PTHR43289">
    <property type="entry name" value="MITOGEN-ACTIVATED PROTEIN KINASE KINASE KINASE 20-RELATED"/>
    <property type="match status" value="1"/>
</dbReference>
<feature type="compositionally biased region" description="Polar residues" evidence="5">
    <location>
        <begin position="408"/>
        <end position="420"/>
    </location>
</feature>
<dbReference type="AlphaFoldDB" id="D1AEZ7"/>
<dbReference type="eggNOG" id="COG0515">
    <property type="taxonomic scope" value="Bacteria"/>
</dbReference>
<organism evidence="8 9">
    <name type="scientific">Thermomonospora curvata (strain ATCC 19995 / DSM 43183 / JCM 3096 / KCTC 9072 / NBRC 15933 / NCIMB 10081 / Henssen B9)</name>
    <dbReference type="NCBI Taxonomy" id="471852"/>
    <lineage>
        <taxon>Bacteria</taxon>
        <taxon>Bacillati</taxon>
        <taxon>Actinomycetota</taxon>
        <taxon>Actinomycetes</taxon>
        <taxon>Streptosporangiales</taxon>
        <taxon>Thermomonosporaceae</taxon>
        <taxon>Thermomonospora</taxon>
    </lineage>
</organism>
<dbReference type="RefSeq" id="WP_012854325.1">
    <property type="nucleotide sequence ID" value="NC_013510.1"/>
</dbReference>
<dbReference type="InterPro" id="IPR011009">
    <property type="entry name" value="Kinase-like_dom_sf"/>
</dbReference>
<dbReference type="Gene3D" id="1.10.510.10">
    <property type="entry name" value="Transferase(Phosphotransferase) domain 1"/>
    <property type="match status" value="1"/>
</dbReference>
<dbReference type="Proteomes" id="UP000001918">
    <property type="component" value="Chromosome"/>
</dbReference>
<dbReference type="HOGENOM" id="CLU_000288_135_1_11"/>
<dbReference type="PROSITE" id="PS50011">
    <property type="entry name" value="PROTEIN_KINASE_DOM"/>
    <property type="match status" value="1"/>
</dbReference>
<keyword evidence="6" id="KW-0812">Transmembrane</keyword>
<evidence type="ECO:0000256" key="2">
    <source>
        <dbReference type="ARBA" id="ARBA00022741"/>
    </source>
</evidence>
<keyword evidence="8" id="KW-0723">Serine/threonine-protein kinase</keyword>
<evidence type="ECO:0000256" key="6">
    <source>
        <dbReference type="SAM" id="Phobius"/>
    </source>
</evidence>
<feature type="compositionally biased region" description="Pro residues" evidence="5">
    <location>
        <begin position="469"/>
        <end position="484"/>
    </location>
</feature>
<evidence type="ECO:0000256" key="4">
    <source>
        <dbReference type="ARBA" id="ARBA00022840"/>
    </source>
</evidence>
<evidence type="ECO:0000313" key="9">
    <source>
        <dbReference type="Proteomes" id="UP000001918"/>
    </source>
</evidence>
<keyword evidence="6" id="KW-0472">Membrane</keyword>
<evidence type="ECO:0000256" key="3">
    <source>
        <dbReference type="ARBA" id="ARBA00022777"/>
    </source>
</evidence>
<feature type="compositionally biased region" description="Low complexity" evidence="5">
    <location>
        <begin position="436"/>
        <end position="468"/>
    </location>
</feature>
<protein>
    <submittedName>
        <fullName evidence="8">Serine/threonine protein kinase</fullName>
    </submittedName>
</protein>
<dbReference type="EMBL" id="CP001738">
    <property type="protein sequence ID" value="ACY99541.1"/>
    <property type="molecule type" value="Genomic_DNA"/>
</dbReference>
<evidence type="ECO:0000313" key="8">
    <source>
        <dbReference type="EMBL" id="ACY99541.1"/>
    </source>
</evidence>
<proteinExistence type="predicted"/>
<dbReference type="Gene3D" id="3.30.200.20">
    <property type="entry name" value="Phosphorylase Kinase, domain 1"/>
    <property type="match status" value="1"/>
</dbReference>
<dbReference type="STRING" id="471852.Tcur_4012"/>
<dbReference type="PANTHER" id="PTHR43289:SF34">
    <property type="entry name" value="SERINE_THREONINE-PROTEIN KINASE YBDM-RELATED"/>
    <property type="match status" value="1"/>
</dbReference>
<feature type="compositionally biased region" description="Low complexity" evidence="5">
    <location>
        <begin position="278"/>
        <end position="294"/>
    </location>
</feature>
<evidence type="ECO:0000256" key="1">
    <source>
        <dbReference type="ARBA" id="ARBA00022679"/>
    </source>
</evidence>
<keyword evidence="9" id="KW-1185">Reference proteome</keyword>
<reference evidence="8 9" key="1">
    <citation type="journal article" date="2011" name="Stand. Genomic Sci.">
        <title>Complete genome sequence of Thermomonospora curvata type strain (B9).</title>
        <authorList>
            <person name="Chertkov O."/>
            <person name="Sikorski J."/>
            <person name="Nolan M."/>
            <person name="Lapidus A."/>
            <person name="Lucas S."/>
            <person name="Del Rio T.G."/>
            <person name="Tice H."/>
            <person name="Cheng J.F."/>
            <person name="Goodwin L."/>
            <person name="Pitluck S."/>
            <person name="Liolios K."/>
            <person name="Ivanova N."/>
            <person name="Mavromatis K."/>
            <person name="Mikhailova N."/>
            <person name="Ovchinnikova G."/>
            <person name="Pati A."/>
            <person name="Chen A."/>
            <person name="Palaniappan K."/>
            <person name="Djao O.D."/>
            <person name="Land M."/>
            <person name="Hauser L."/>
            <person name="Chang Y.J."/>
            <person name="Jeffries C.D."/>
            <person name="Brettin T."/>
            <person name="Han C."/>
            <person name="Detter J.C."/>
            <person name="Rohde M."/>
            <person name="Goker M."/>
            <person name="Woyke T."/>
            <person name="Bristow J."/>
            <person name="Eisen J.A."/>
            <person name="Markowitz V."/>
            <person name="Hugenholtz P."/>
            <person name="Klenk H.P."/>
            <person name="Kyrpides N.C."/>
        </authorList>
    </citation>
    <scope>NUCLEOTIDE SEQUENCE [LARGE SCALE GENOMIC DNA]</scope>
    <source>
        <strain evidence="9">ATCC 19995 / DSM 43183 / JCM 3096 / KCTC 9072 / NBRC 15933 / NCIMB 10081 / Henssen B9</strain>
    </source>
</reference>
<dbReference type="InterPro" id="IPR000719">
    <property type="entry name" value="Prot_kinase_dom"/>
</dbReference>
<evidence type="ECO:0000256" key="5">
    <source>
        <dbReference type="SAM" id="MobiDB-lite"/>
    </source>
</evidence>
<feature type="region of interest" description="Disordered" evidence="5">
    <location>
        <begin position="408"/>
        <end position="528"/>
    </location>
</feature>
<feature type="compositionally biased region" description="Pro residues" evidence="5">
    <location>
        <begin position="492"/>
        <end position="503"/>
    </location>
</feature>
<dbReference type="SUPFAM" id="SSF56112">
    <property type="entry name" value="Protein kinase-like (PK-like)"/>
    <property type="match status" value="1"/>
</dbReference>
<feature type="domain" description="Protein kinase" evidence="7">
    <location>
        <begin position="24"/>
        <end position="271"/>
    </location>
</feature>
<feature type="region of interest" description="Disordered" evidence="5">
    <location>
        <begin position="322"/>
        <end position="349"/>
    </location>
</feature>
<keyword evidence="4" id="KW-0067">ATP-binding</keyword>
<keyword evidence="6" id="KW-1133">Transmembrane helix</keyword>
<dbReference type="KEGG" id="tcu:Tcur_4012"/>
<sequence>MATSIPKPAATPLRTGDPRRLGGYELIGRLGSGGQGAVYLGTAPDGRHVAVKLLHPELVEDAAARERFVREARAAMRVARFCTAQVLDVDVEGDQPYIVSEYVTGSSLQRLVTERGPITGSALERLAIGTITALVAIHQAGIVHRDFKPGNVLIAEDGPRVIDFGVAKDLSAATTSSRIVGTPAYMAPEQLSGGTITPAVDIFAWGATIAYVATGQAPFGMDTIPSVVNRIVNAEPDLGDLPEPMRSLVAECLAKDPARRPTARQILLRLLGQEQQTPAPAAASPAGAPDPAAAPFEEGTLAQAATLAAGALGGVAAVPAGQTPGEADVSPEAFTDPGSGGGHAASFDPDAQATLPAEAAFNASPHPDRRPALNRRALLAGAGALAAAVAIAALAASALNDRHYIAPTSGNSSQSATSTPARAPGGVPENSGWTQPTGTQSSGVTPTPTPTGHTPSATPSAAPTSGDPHNPPPYTPPPTHPTTPPTHHTPEPSDPPADPPTHAPEPEEPDPEPSRGGEDSGGTADDGH</sequence>
<dbReference type="InterPro" id="IPR008271">
    <property type="entry name" value="Ser/Thr_kinase_AS"/>
</dbReference>
<dbReference type="Pfam" id="PF00069">
    <property type="entry name" value="Pkinase"/>
    <property type="match status" value="1"/>
</dbReference>
<gene>
    <name evidence="8" type="ordered locus">Tcur_4012</name>
</gene>
<keyword evidence="3 8" id="KW-0418">Kinase</keyword>
<dbReference type="CDD" id="cd14014">
    <property type="entry name" value="STKc_PknB_like"/>
    <property type="match status" value="1"/>
</dbReference>
<dbReference type="GO" id="GO:0005524">
    <property type="term" value="F:ATP binding"/>
    <property type="evidence" value="ECO:0007669"/>
    <property type="project" value="UniProtKB-KW"/>
</dbReference>
<feature type="transmembrane region" description="Helical" evidence="6">
    <location>
        <begin position="377"/>
        <end position="399"/>
    </location>
</feature>
<dbReference type="GO" id="GO:0004674">
    <property type="term" value="F:protein serine/threonine kinase activity"/>
    <property type="evidence" value="ECO:0007669"/>
    <property type="project" value="UniProtKB-KW"/>
</dbReference>
<feature type="region of interest" description="Disordered" evidence="5">
    <location>
        <begin position="275"/>
        <end position="294"/>
    </location>
</feature>
<keyword evidence="2" id="KW-0547">Nucleotide-binding</keyword>